<protein>
    <submittedName>
        <fullName evidence="2">Ribbon-helix-helix protein, CopG family</fullName>
    </submittedName>
</protein>
<evidence type="ECO:0000313" key="3">
    <source>
        <dbReference type="Proteomes" id="UP000430519"/>
    </source>
</evidence>
<dbReference type="GO" id="GO:0006355">
    <property type="term" value="P:regulation of DNA-templated transcription"/>
    <property type="evidence" value="ECO:0007669"/>
    <property type="project" value="InterPro"/>
</dbReference>
<gene>
    <name evidence="2" type="ORF">GLX28_18160</name>
</gene>
<organism evidence="2 3">
    <name type="scientific">Deinococcus xianganensis</name>
    <dbReference type="NCBI Taxonomy" id="1507289"/>
    <lineage>
        <taxon>Bacteria</taxon>
        <taxon>Thermotogati</taxon>
        <taxon>Deinococcota</taxon>
        <taxon>Deinococci</taxon>
        <taxon>Deinococcales</taxon>
        <taxon>Deinococcaceae</taxon>
        <taxon>Deinococcus</taxon>
    </lineage>
</organism>
<name>A0A6I4YGQ6_9DEIO</name>
<dbReference type="SUPFAM" id="SSF47598">
    <property type="entry name" value="Ribbon-helix-helix"/>
    <property type="match status" value="1"/>
</dbReference>
<dbReference type="Pfam" id="PF01402">
    <property type="entry name" value="RHH_1"/>
    <property type="match status" value="1"/>
</dbReference>
<keyword evidence="3" id="KW-1185">Reference proteome</keyword>
<reference evidence="2 3" key="1">
    <citation type="submission" date="2019-11" db="EMBL/GenBank/DDBJ databases">
        <title>Genome sequence of Deinococcus xianganensis Y35, AI-2 producing algicidal bacterium, isolated from lake water.</title>
        <authorList>
            <person name="Li Y."/>
        </authorList>
    </citation>
    <scope>NUCLEOTIDE SEQUENCE [LARGE SCALE GENOMIC DNA]</scope>
    <source>
        <strain evidence="2 3">Y35</strain>
    </source>
</reference>
<evidence type="ECO:0000313" key="2">
    <source>
        <dbReference type="EMBL" id="MXV21549.1"/>
    </source>
</evidence>
<dbReference type="Proteomes" id="UP000430519">
    <property type="component" value="Unassembled WGS sequence"/>
</dbReference>
<evidence type="ECO:0000259" key="1">
    <source>
        <dbReference type="Pfam" id="PF01402"/>
    </source>
</evidence>
<dbReference type="InterPro" id="IPR002145">
    <property type="entry name" value="CopG"/>
</dbReference>
<feature type="domain" description="Ribbon-helix-helix protein CopG" evidence="1">
    <location>
        <begin position="3"/>
        <end position="35"/>
    </location>
</feature>
<proteinExistence type="predicted"/>
<dbReference type="InterPro" id="IPR010985">
    <property type="entry name" value="Ribbon_hlx_hlx"/>
</dbReference>
<accession>A0A6I4YGQ6</accession>
<dbReference type="EMBL" id="WVHK01000105">
    <property type="protein sequence ID" value="MXV21549.1"/>
    <property type="molecule type" value="Genomic_DNA"/>
</dbReference>
<sequence length="46" mass="5487">MGVRLDRDTLDVLRRVAERDRRTVSEVVRDALARWACERLVFDSRQ</sequence>
<comment type="caution">
    <text evidence="2">The sequence shown here is derived from an EMBL/GenBank/DDBJ whole genome shotgun (WGS) entry which is preliminary data.</text>
</comment>
<dbReference type="AlphaFoldDB" id="A0A6I4YGQ6"/>